<dbReference type="Proteomes" id="UP000015346">
    <property type="component" value="Unassembled WGS sequence"/>
</dbReference>
<name>S9QUE9_9RHOB</name>
<proteinExistence type="predicted"/>
<dbReference type="AlphaFoldDB" id="S9QUE9"/>
<accession>S9QUE9</accession>
<reference evidence="2 3" key="1">
    <citation type="journal article" date="2013" name="Stand. Genomic Sci.">
        <title>Genome sequence of the reddish-pigmented Rubellimicrobium thermophilum type strain (DSM 16684(T)), a member of the Roseobacter clade.</title>
        <authorList>
            <person name="Fiebig A."/>
            <person name="Riedel T."/>
            <person name="Gronow S."/>
            <person name="Petersen J."/>
            <person name="Klenk H.P."/>
            <person name="Goker M."/>
        </authorList>
    </citation>
    <scope>NUCLEOTIDE SEQUENCE [LARGE SCALE GENOMIC DNA]</scope>
    <source>
        <strain evidence="2 3">DSM 16684</strain>
    </source>
</reference>
<evidence type="ECO:0000313" key="2">
    <source>
        <dbReference type="EMBL" id="EPX83217.1"/>
    </source>
</evidence>
<evidence type="ECO:0000256" key="1">
    <source>
        <dbReference type="SAM" id="MobiDB-lite"/>
    </source>
</evidence>
<sequence>MRVMTAAAPSARWPAAPRSSSIRRMAVRALAAWAGSLSKSITSWPARAKTTAQALPTMPVPIQAMRAISVLSLQVPSVLAQRRSNSHTAGKPIRRLNSAKENRGRRGESEVPSSFSTVRAFSIARAAASPVIEG</sequence>
<feature type="region of interest" description="Disordered" evidence="1">
    <location>
        <begin position="81"/>
        <end position="112"/>
    </location>
</feature>
<gene>
    <name evidence="2" type="ORF">ruthe_02841</name>
</gene>
<dbReference type="EMBL" id="AOLV01000033">
    <property type="protein sequence ID" value="EPX83217.1"/>
    <property type="molecule type" value="Genomic_DNA"/>
</dbReference>
<organism evidence="2 3">
    <name type="scientific">Rubellimicrobium thermophilum DSM 16684</name>
    <dbReference type="NCBI Taxonomy" id="1123069"/>
    <lineage>
        <taxon>Bacteria</taxon>
        <taxon>Pseudomonadati</taxon>
        <taxon>Pseudomonadota</taxon>
        <taxon>Alphaproteobacteria</taxon>
        <taxon>Rhodobacterales</taxon>
        <taxon>Roseobacteraceae</taxon>
        <taxon>Rubellimicrobium</taxon>
    </lineage>
</organism>
<keyword evidence="3" id="KW-1185">Reference proteome</keyword>
<comment type="caution">
    <text evidence="2">The sequence shown here is derived from an EMBL/GenBank/DDBJ whole genome shotgun (WGS) entry which is preliminary data.</text>
</comment>
<protein>
    <submittedName>
        <fullName evidence="2">Uncharacterized protein</fullName>
    </submittedName>
</protein>
<dbReference type="HOGENOM" id="CLU_1894657_0_0_5"/>
<feature type="compositionally biased region" description="Basic and acidic residues" evidence="1">
    <location>
        <begin position="98"/>
        <end position="109"/>
    </location>
</feature>
<evidence type="ECO:0000313" key="3">
    <source>
        <dbReference type="Proteomes" id="UP000015346"/>
    </source>
</evidence>